<feature type="transmembrane region" description="Helical" evidence="2">
    <location>
        <begin position="119"/>
        <end position="140"/>
    </location>
</feature>
<keyword evidence="2" id="KW-1133">Transmembrane helix</keyword>
<feature type="transmembrane region" description="Helical" evidence="2">
    <location>
        <begin position="7"/>
        <end position="26"/>
    </location>
</feature>
<feature type="transmembrane region" description="Helical" evidence="2">
    <location>
        <begin position="76"/>
        <end position="99"/>
    </location>
</feature>
<dbReference type="EMBL" id="KV417524">
    <property type="protein sequence ID" value="KZP24767.1"/>
    <property type="molecule type" value="Genomic_DNA"/>
</dbReference>
<keyword evidence="2" id="KW-0472">Membrane</keyword>
<dbReference type="STRING" id="436010.A0A166N8V9"/>
<keyword evidence="4" id="KW-1185">Reference proteome</keyword>
<feature type="compositionally biased region" description="Pro residues" evidence="1">
    <location>
        <begin position="337"/>
        <end position="353"/>
    </location>
</feature>
<feature type="compositionally biased region" description="Polar residues" evidence="1">
    <location>
        <begin position="252"/>
        <end position="261"/>
    </location>
</feature>
<protein>
    <submittedName>
        <fullName evidence="3">Uncharacterized protein</fullName>
    </submittedName>
</protein>
<evidence type="ECO:0000256" key="1">
    <source>
        <dbReference type="SAM" id="MobiDB-lite"/>
    </source>
</evidence>
<keyword evidence="2" id="KW-0812">Transmembrane</keyword>
<name>A0A166N8V9_9AGAM</name>
<feature type="transmembrane region" description="Helical" evidence="2">
    <location>
        <begin position="46"/>
        <end position="64"/>
    </location>
</feature>
<dbReference type="OrthoDB" id="3188789at2759"/>
<accession>A0A166N8V9</accession>
<gene>
    <name evidence="3" type="ORF">FIBSPDRAFT_406380</name>
</gene>
<evidence type="ECO:0000256" key="2">
    <source>
        <dbReference type="SAM" id="Phobius"/>
    </source>
</evidence>
<reference evidence="3 4" key="1">
    <citation type="journal article" date="2016" name="Mol. Biol. Evol.">
        <title>Comparative Genomics of Early-Diverging Mushroom-Forming Fungi Provides Insights into the Origins of Lignocellulose Decay Capabilities.</title>
        <authorList>
            <person name="Nagy L.G."/>
            <person name="Riley R."/>
            <person name="Tritt A."/>
            <person name="Adam C."/>
            <person name="Daum C."/>
            <person name="Floudas D."/>
            <person name="Sun H."/>
            <person name="Yadav J.S."/>
            <person name="Pangilinan J."/>
            <person name="Larsson K.H."/>
            <person name="Matsuura K."/>
            <person name="Barry K."/>
            <person name="Labutti K."/>
            <person name="Kuo R."/>
            <person name="Ohm R.A."/>
            <person name="Bhattacharya S.S."/>
            <person name="Shirouzu T."/>
            <person name="Yoshinaga Y."/>
            <person name="Martin F.M."/>
            <person name="Grigoriev I.V."/>
            <person name="Hibbett D.S."/>
        </authorList>
    </citation>
    <scope>NUCLEOTIDE SEQUENCE [LARGE SCALE GENOMIC DNA]</scope>
    <source>
        <strain evidence="3 4">CBS 109695</strain>
    </source>
</reference>
<dbReference type="Proteomes" id="UP000076532">
    <property type="component" value="Unassembled WGS sequence"/>
</dbReference>
<organism evidence="3 4">
    <name type="scientific">Athelia psychrophila</name>
    <dbReference type="NCBI Taxonomy" id="1759441"/>
    <lineage>
        <taxon>Eukaryota</taxon>
        <taxon>Fungi</taxon>
        <taxon>Dikarya</taxon>
        <taxon>Basidiomycota</taxon>
        <taxon>Agaricomycotina</taxon>
        <taxon>Agaricomycetes</taxon>
        <taxon>Agaricomycetidae</taxon>
        <taxon>Atheliales</taxon>
        <taxon>Atheliaceae</taxon>
        <taxon>Athelia</taxon>
    </lineage>
</organism>
<evidence type="ECO:0000313" key="3">
    <source>
        <dbReference type="EMBL" id="KZP24767.1"/>
    </source>
</evidence>
<dbReference type="AlphaFoldDB" id="A0A166N8V9"/>
<feature type="region of interest" description="Disordered" evidence="1">
    <location>
        <begin position="170"/>
        <end position="191"/>
    </location>
</feature>
<evidence type="ECO:0000313" key="4">
    <source>
        <dbReference type="Proteomes" id="UP000076532"/>
    </source>
</evidence>
<sequence>MWNAFLIIRFVFFSAMVYMNLLSIIFASWNIGEVRAAGLSAPGESVFMIMTGLATFAFVAAGLAELVSATSRSANVAFECGWTAIFSVLQTGAAVAATVNGPPSQCLPNASWGVCASSFTLVPVSWLAAFIAIAYFLLLIGTAVSHMNVYPTIWWKTVYTVPWFVPPAPNPPPEPKPPTPAPNSDAASRKSRDSFMVVRYLRGRMPSKASDLEQPEEPILFPPQSSGLLPPPMPALPPAAVTNVHFPPEQARMSTASSSRRPQWAKHQASLSRRGRDPPFAPVAPVAMDDSGYAGTEEDSVQGTDAPSPPAVAIHTPPSMDSLGPEDRGYTEARAQVPPPPAAPPRPPSPPTPLMVTVARETSRHGRRAPIVSVPTDVDYSPMAYTPDGSEILSFPPPPLPPKGRPLADNGGEGDDGFYGAPRNLQRAPSISRRPSQQPRPMVVQKRSLHMPPHVPQFDTRPLALGRAQAPPINEDAPIPLGKRSDWVRADASRRPPYR</sequence>
<feature type="compositionally biased region" description="Polar residues" evidence="1">
    <location>
        <begin position="427"/>
        <end position="439"/>
    </location>
</feature>
<feature type="compositionally biased region" description="Basic and acidic residues" evidence="1">
    <location>
        <begin position="483"/>
        <end position="499"/>
    </location>
</feature>
<proteinExistence type="predicted"/>
<feature type="compositionally biased region" description="Pro residues" evidence="1">
    <location>
        <begin position="170"/>
        <end position="181"/>
    </location>
</feature>
<feature type="compositionally biased region" description="Pro residues" evidence="1">
    <location>
        <begin position="395"/>
        <end position="404"/>
    </location>
</feature>
<feature type="region of interest" description="Disordered" evidence="1">
    <location>
        <begin position="206"/>
        <end position="499"/>
    </location>
</feature>